<dbReference type="PANTHER" id="PTHR31194">
    <property type="entry name" value="SHN SHINE , DNA BINDING / TRANSCRIPTION FACTOR"/>
    <property type="match status" value="1"/>
</dbReference>
<keyword evidence="2" id="KW-0936">Ethylene signaling pathway</keyword>
<proteinExistence type="inferred from homology"/>
<evidence type="ECO:0000256" key="5">
    <source>
        <dbReference type="ARBA" id="ARBA00023159"/>
    </source>
</evidence>
<comment type="caution">
    <text evidence="10">The sequence shown here is derived from an EMBL/GenBank/DDBJ whole genome shotgun (WGS) entry which is preliminary data.</text>
</comment>
<dbReference type="GO" id="GO:0005634">
    <property type="term" value="C:nucleus"/>
    <property type="evidence" value="ECO:0007669"/>
    <property type="project" value="UniProtKB-SubCell"/>
</dbReference>
<dbReference type="Proteomes" id="UP000233551">
    <property type="component" value="Unassembled WGS sequence"/>
</dbReference>
<dbReference type="Gene3D" id="3.30.730.10">
    <property type="entry name" value="AP2/ERF domain"/>
    <property type="match status" value="1"/>
</dbReference>
<dbReference type="GO" id="GO:0009873">
    <property type="term" value="P:ethylene-activated signaling pathway"/>
    <property type="evidence" value="ECO:0007669"/>
    <property type="project" value="UniProtKB-KW"/>
</dbReference>
<dbReference type="SUPFAM" id="SSF54171">
    <property type="entry name" value="DNA-binding domain"/>
    <property type="match status" value="1"/>
</dbReference>
<dbReference type="PANTHER" id="PTHR31194:SF197">
    <property type="entry name" value="OS12G0582900 PROTEIN"/>
    <property type="match status" value="1"/>
</dbReference>
<organism evidence="10 11">
    <name type="scientific">Punica granatum</name>
    <name type="common">Pomegranate</name>
    <dbReference type="NCBI Taxonomy" id="22663"/>
    <lineage>
        <taxon>Eukaryota</taxon>
        <taxon>Viridiplantae</taxon>
        <taxon>Streptophyta</taxon>
        <taxon>Embryophyta</taxon>
        <taxon>Tracheophyta</taxon>
        <taxon>Spermatophyta</taxon>
        <taxon>Magnoliopsida</taxon>
        <taxon>eudicotyledons</taxon>
        <taxon>Gunneridae</taxon>
        <taxon>Pentapetalae</taxon>
        <taxon>rosids</taxon>
        <taxon>malvids</taxon>
        <taxon>Myrtales</taxon>
        <taxon>Lythraceae</taxon>
        <taxon>Punica</taxon>
    </lineage>
</organism>
<comment type="function">
    <text evidence="9">Probably acts as a transcriptional activator. Binds to the GCC-box pathogenesis-related promoter element. May be involved in the regulation of gene expression by stress factors and by components of stress signal transduction pathways.</text>
</comment>
<sequence length="350" mass="39315">MARKRKSTERMEEKKESSNGDQNPMTWDEMLKEAAAVAALSGARRPRKHFIGVRQRPSGRWVAEIKDTIQKIRVWLGTFETAKEAARAYDEAACLLRGANTRTYFWPASAAPESSFLPAPPSKVTNLVLQRLRERNHARDSGLAPACIDQKQEQVVDSFIHFLNDPDNCIVEDDKHSNNAGSPVMTSESCLTEKENSGDKSSDDARSSSDGSNPVERADYRGEEKVEEEESLDLRDIDFHFLDDVRSPVLCSPFEMAEEIVEPMEPENDSEEPSIQRMKCERKFSASLYAFSGIPECLKRKQESINKLAKGISEQLKDPNNAENRETMDANDGELSLWSSLDPPPICSVN</sequence>
<evidence type="ECO:0000256" key="7">
    <source>
        <dbReference type="ARBA" id="ARBA00023242"/>
    </source>
</evidence>
<dbReference type="FunFam" id="3.30.730.10:FF:000005">
    <property type="entry name" value="ethylene-responsive transcription factor RAP2-11"/>
    <property type="match status" value="1"/>
</dbReference>
<keyword evidence="4" id="KW-0238">DNA-binding</keyword>
<evidence type="ECO:0000256" key="6">
    <source>
        <dbReference type="ARBA" id="ARBA00023163"/>
    </source>
</evidence>
<dbReference type="CDD" id="cd00018">
    <property type="entry name" value="AP2"/>
    <property type="match status" value="1"/>
</dbReference>
<keyword evidence="5" id="KW-0010">Activator</keyword>
<reference evidence="10 11" key="1">
    <citation type="submission" date="2017-11" db="EMBL/GenBank/DDBJ databases">
        <title>De-novo sequencing of pomegranate (Punica granatum L.) genome.</title>
        <authorList>
            <person name="Akparov Z."/>
            <person name="Amiraslanov A."/>
            <person name="Hajiyeva S."/>
            <person name="Abbasov M."/>
            <person name="Kaur K."/>
            <person name="Hamwieh A."/>
            <person name="Solovyev V."/>
            <person name="Salamov A."/>
            <person name="Braich B."/>
            <person name="Kosarev P."/>
            <person name="Mahmoud A."/>
            <person name="Hajiyev E."/>
            <person name="Babayeva S."/>
            <person name="Izzatullayeva V."/>
            <person name="Mammadov A."/>
            <person name="Mammadov A."/>
            <person name="Sharifova S."/>
            <person name="Ojaghi J."/>
            <person name="Eynullazada K."/>
            <person name="Bayramov B."/>
            <person name="Abdulazimova A."/>
            <person name="Shahmuradov I."/>
        </authorList>
    </citation>
    <scope>NUCLEOTIDE SEQUENCE [LARGE SCALE GENOMIC DNA]</scope>
    <source>
        <strain evidence="11">cv. AG2017</strain>
        <tissue evidence="10">Leaf</tissue>
    </source>
</reference>
<evidence type="ECO:0000313" key="10">
    <source>
        <dbReference type="EMBL" id="PKI47918.1"/>
    </source>
</evidence>
<keyword evidence="3" id="KW-0805">Transcription regulation</keyword>
<dbReference type="Pfam" id="PF00847">
    <property type="entry name" value="AP2"/>
    <property type="match status" value="1"/>
</dbReference>
<comment type="similarity">
    <text evidence="8">Belongs to the AP2/ERF transcription factor family. ERF subfamily.</text>
</comment>
<evidence type="ECO:0000256" key="8">
    <source>
        <dbReference type="ARBA" id="ARBA00024343"/>
    </source>
</evidence>
<dbReference type="GO" id="GO:0003677">
    <property type="term" value="F:DNA binding"/>
    <property type="evidence" value="ECO:0007669"/>
    <property type="project" value="UniProtKB-KW"/>
</dbReference>
<dbReference type="PROSITE" id="PS51032">
    <property type="entry name" value="AP2_ERF"/>
    <property type="match status" value="1"/>
</dbReference>
<accession>A0A2I0IVA2</accession>
<dbReference type="InterPro" id="IPR050913">
    <property type="entry name" value="AP2/ERF_ERF"/>
</dbReference>
<comment type="subcellular location">
    <subcellularLocation>
        <location evidence="1">Nucleus</location>
    </subcellularLocation>
</comment>
<keyword evidence="6" id="KW-0804">Transcription</keyword>
<dbReference type="InterPro" id="IPR001471">
    <property type="entry name" value="AP2/ERF_dom"/>
</dbReference>
<evidence type="ECO:0000256" key="4">
    <source>
        <dbReference type="ARBA" id="ARBA00023125"/>
    </source>
</evidence>
<name>A0A2I0IVA2_PUNGR</name>
<dbReference type="STRING" id="22663.A0A2I0IVA2"/>
<dbReference type="AlphaFoldDB" id="A0A2I0IVA2"/>
<evidence type="ECO:0000256" key="2">
    <source>
        <dbReference type="ARBA" id="ARBA00022745"/>
    </source>
</evidence>
<evidence type="ECO:0000256" key="1">
    <source>
        <dbReference type="ARBA" id="ARBA00004123"/>
    </source>
</evidence>
<gene>
    <name evidence="10" type="ORF">CRG98_031702</name>
</gene>
<dbReference type="EMBL" id="PGOL01002444">
    <property type="protein sequence ID" value="PKI47918.1"/>
    <property type="molecule type" value="Genomic_DNA"/>
</dbReference>
<dbReference type="GO" id="GO:0003700">
    <property type="term" value="F:DNA-binding transcription factor activity"/>
    <property type="evidence" value="ECO:0007669"/>
    <property type="project" value="InterPro"/>
</dbReference>
<dbReference type="PRINTS" id="PR00367">
    <property type="entry name" value="ETHRSPELEMNT"/>
</dbReference>
<dbReference type="OrthoDB" id="773121at2759"/>
<dbReference type="SMART" id="SM00380">
    <property type="entry name" value="AP2"/>
    <property type="match status" value="1"/>
</dbReference>
<protein>
    <submittedName>
        <fullName evidence="10">Uncharacterized protein</fullName>
    </submittedName>
</protein>
<dbReference type="GeneID" id="116207786"/>
<keyword evidence="7" id="KW-0539">Nucleus</keyword>
<evidence type="ECO:0000256" key="9">
    <source>
        <dbReference type="ARBA" id="ARBA00037379"/>
    </source>
</evidence>
<dbReference type="InterPro" id="IPR036955">
    <property type="entry name" value="AP2/ERF_dom_sf"/>
</dbReference>
<evidence type="ECO:0000256" key="3">
    <source>
        <dbReference type="ARBA" id="ARBA00023015"/>
    </source>
</evidence>
<dbReference type="InterPro" id="IPR016177">
    <property type="entry name" value="DNA-bd_dom_sf"/>
</dbReference>
<keyword evidence="11" id="KW-1185">Reference proteome</keyword>
<evidence type="ECO:0000313" key="11">
    <source>
        <dbReference type="Proteomes" id="UP000233551"/>
    </source>
</evidence>